<dbReference type="GeneID" id="89686273"/>
<gene>
    <name evidence="1" type="ORF">KIF53_17605</name>
</gene>
<accession>A0ABS7FHB1</accession>
<organism evidence="1 2">
    <name type="scientific">Chromobacterium subtsugae</name>
    <dbReference type="NCBI Taxonomy" id="251747"/>
    <lineage>
        <taxon>Bacteria</taxon>
        <taxon>Pseudomonadati</taxon>
        <taxon>Pseudomonadota</taxon>
        <taxon>Betaproteobacteria</taxon>
        <taxon>Neisseriales</taxon>
        <taxon>Chromobacteriaceae</taxon>
        <taxon>Chromobacterium</taxon>
    </lineage>
</organism>
<protein>
    <recommendedName>
        <fullName evidence="3">DUF3865 domain-containing protein</fullName>
    </recommendedName>
</protein>
<comment type="caution">
    <text evidence="1">The sequence shown here is derived from an EMBL/GenBank/DDBJ whole genome shotgun (WGS) entry which is preliminary data.</text>
</comment>
<dbReference type="RefSeq" id="WP_043580655.1">
    <property type="nucleotide sequence ID" value="NZ_CP142381.1"/>
</dbReference>
<dbReference type="EMBL" id="JAHDTB010000018">
    <property type="protein sequence ID" value="MBW8289454.1"/>
    <property type="molecule type" value="Genomic_DNA"/>
</dbReference>
<reference evidence="1 2" key="1">
    <citation type="submission" date="2021-05" db="EMBL/GenBank/DDBJ databases">
        <title>Draft Whole Genome Sequencing Of Biosensor Chromobacterium violaceum Strain CV026 Reveals A Regulatory RNA In Chromobacterium violaceum Phenotype Regulatory Network.</title>
        <authorList>
            <person name="Hong K.W."/>
            <person name="Chan K.G."/>
            <person name="Chang C.-Y."/>
        </authorList>
    </citation>
    <scope>NUCLEOTIDE SEQUENCE [LARGE SCALE GENOMIC DNA]</scope>
    <source>
        <strain evidence="1 2">ATCC 31532</strain>
    </source>
</reference>
<sequence>MSTTTIEQLSRIVQSHRAYTHPIFQHWAHAAPDAEACAALFHQIQTFCAATRPGQAFPGALEMLGLISQAQLMAEIAQSEQGHGADLARMAGHIVNRSGARPRFADVNDQQQVETGLKEASDRLLADHPGYERPTGLLLQTRRAMAAFQRRARSDFDSTMRNLGTAFALEIISNRALIPGEKQALVDAGHYGVRLEDPEMHYLLDHWGECGAESQHENHVREAVAATLTASTAPLILEGMLDFIDPLAEMWDVLDQSLLHACAGHAA</sequence>
<proteinExistence type="predicted"/>
<evidence type="ECO:0008006" key="3">
    <source>
        <dbReference type="Google" id="ProtNLM"/>
    </source>
</evidence>
<evidence type="ECO:0000313" key="2">
    <source>
        <dbReference type="Proteomes" id="UP000711178"/>
    </source>
</evidence>
<keyword evidence="2" id="KW-1185">Reference proteome</keyword>
<evidence type="ECO:0000313" key="1">
    <source>
        <dbReference type="EMBL" id="MBW8289454.1"/>
    </source>
</evidence>
<name>A0ABS7FHB1_9NEIS</name>
<dbReference type="Proteomes" id="UP000711178">
    <property type="component" value="Unassembled WGS sequence"/>
</dbReference>